<gene>
    <name evidence="1" type="ORF">BDV36DRAFT_247682</name>
</gene>
<dbReference type="EMBL" id="ML735700">
    <property type="protein sequence ID" value="KAE8421557.1"/>
    <property type="molecule type" value="Genomic_DNA"/>
</dbReference>
<evidence type="ECO:0000313" key="1">
    <source>
        <dbReference type="EMBL" id="KAE8421557.1"/>
    </source>
</evidence>
<protein>
    <submittedName>
        <fullName evidence="1">Uncharacterized protein</fullName>
    </submittedName>
</protein>
<accession>A0ABQ6WWU6</accession>
<name>A0ABQ6WWU6_9EURO</name>
<keyword evidence="2" id="KW-1185">Reference proteome</keyword>
<dbReference type="Proteomes" id="UP000325395">
    <property type="component" value="Unassembled WGS sequence"/>
</dbReference>
<reference evidence="1 2" key="1">
    <citation type="submission" date="2019-04" db="EMBL/GenBank/DDBJ databases">
        <authorList>
            <consortium name="DOE Joint Genome Institute"/>
            <person name="Mondo S."/>
            <person name="Kjaerbolling I."/>
            <person name="Vesth T."/>
            <person name="Frisvad J.C."/>
            <person name="Nybo J.L."/>
            <person name="Theobald S."/>
            <person name="Kildgaard S."/>
            <person name="Isbrandt T."/>
            <person name="Kuo A."/>
            <person name="Sato A."/>
            <person name="Lyhne E.K."/>
            <person name="Kogle M.E."/>
            <person name="Wiebenga A."/>
            <person name="Kun R.S."/>
            <person name="Lubbers R.J."/>
            <person name="Makela M.R."/>
            <person name="Barry K."/>
            <person name="Chovatia M."/>
            <person name="Clum A."/>
            <person name="Daum C."/>
            <person name="Haridas S."/>
            <person name="He G."/>
            <person name="LaButti K."/>
            <person name="Lipzen A."/>
            <person name="Riley R."/>
            <person name="Salamov A."/>
            <person name="Simmons B.A."/>
            <person name="Magnuson J.K."/>
            <person name="Henrissat B."/>
            <person name="Mortensen U.H."/>
            <person name="Larsen T.O."/>
            <person name="Devries R.P."/>
            <person name="Grigoriev I.V."/>
            <person name="Machida M."/>
            <person name="Baker S.E."/>
            <person name="Andersen M.R."/>
            <person name="Cantor M.N."/>
            <person name="Hua S.X."/>
        </authorList>
    </citation>
    <scope>NUCLEOTIDE SEQUENCE [LARGE SCALE GENOMIC DNA]</scope>
    <source>
        <strain evidence="1 2">CBS 117616</strain>
    </source>
</reference>
<evidence type="ECO:0000313" key="2">
    <source>
        <dbReference type="Proteomes" id="UP000325395"/>
    </source>
</evidence>
<organism evidence="1 2">
    <name type="scientific">Aspergillus pseudocaelatus</name>
    <dbReference type="NCBI Taxonomy" id="1825620"/>
    <lineage>
        <taxon>Eukaryota</taxon>
        <taxon>Fungi</taxon>
        <taxon>Dikarya</taxon>
        <taxon>Ascomycota</taxon>
        <taxon>Pezizomycotina</taxon>
        <taxon>Eurotiomycetes</taxon>
        <taxon>Eurotiomycetidae</taxon>
        <taxon>Eurotiales</taxon>
        <taxon>Aspergillaceae</taxon>
        <taxon>Aspergillus</taxon>
        <taxon>Aspergillus subgen. Circumdati</taxon>
    </lineage>
</organism>
<sequence length="73" mass="8523">MGQSLMPQEPGIYIPTVGQQRHQYRVVIERNNRDENLRLFQNAAVYIHHTVLGGYLYLRLCIVLRIGHNTMIC</sequence>
<proteinExistence type="predicted"/>